<dbReference type="EMBL" id="MLCB01000206">
    <property type="protein sequence ID" value="OJI91969.1"/>
    <property type="molecule type" value="Genomic_DNA"/>
</dbReference>
<comment type="caution">
    <text evidence="1">The sequence shown here is derived from an EMBL/GenBank/DDBJ whole genome shotgun (WGS) entry which is preliminary data.</text>
</comment>
<reference evidence="1 2" key="1">
    <citation type="submission" date="2016-10" db="EMBL/GenBank/DDBJ databases">
        <title>Genome sequence of Planktotalea frisia SH6-1.</title>
        <authorList>
            <person name="Poehlein A."/>
            <person name="Bakenhus I."/>
            <person name="Voget S."/>
            <person name="Brinkhoff T."/>
            <person name="Simon M."/>
        </authorList>
    </citation>
    <scope>NUCLEOTIDE SEQUENCE [LARGE SCALE GENOMIC DNA]</scope>
    <source>
        <strain evidence="1 2">SH6-1</strain>
    </source>
</reference>
<evidence type="ECO:0000313" key="2">
    <source>
        <dbReference type="Proteomes" id="UP000184514"/>
    </source>
</evidence>
<protein>
    <submittedName>
        <fullName evidence="1">Uncharacterized protein</fullName>
    </submittedName>
</protein>
<accession>A0A1L9NRV9</accession>
<dbReference type="AlphaFoldDB" id="A0A1L9NRV9"/>
<evidence type="ECO:0000313" key="1">
    <source>
        <dbReference type="EMBL" id="OJI91969.1"/>
    </source>
</evidence>
<dbReference type="Proteomes" id="UP000184514">
    <property type="component" value="Unassembled WGS sequence"/>
</dbReference>
<gene>
    <name evidence="1" type="ORF">PFRI_37900</name>
</gene>
<keyword evidence="2" id="KW-1185">Reference proteome</keyword>
<organism evidence="1 2">
    <name type="scientific">Planktotalea frisia</name>
    <dbReference type="NCBI Taxonomy" id="696762"/>
    <lineage>
        <taxon>Bacteria</taxon>
        <taxon>Pseudomonadati</taxon>
        <taxon>Pseudomonadota</taxon>
        <taxon>Alphaproteobacteria</taxon>
        <taxon>Rhodobacterales</taxon>
        <taxon>Paracoccaceae</taxon>
        <taxon>Planktotalea</taxon>
    </lineage>
</organism>
<sequence length="33" mass="3936">MQRELPQIEKVRGIRMDSELDFLQKQGKVYEAV</sequence>
<proteinExistence type="predicted"/>
<name>A0A1L9NRV9_9RHOB</name>